<evidence type="ECO:0000256" key="5">
    <source>
        <dbReference type="ARBA" id="ARBA00023065"/>
    </source>
</evidence>
<feature type="transmembrane region" description="Helical" evidence="9">
    <location>
        <begin position="427"/>
        <end position="446"/>
    </location>
</feature>
<comment type="similarity">
    <text evidence="8">Belongs to the two pore domain potassium channel (TC 1.A.1.8) family.</text>
</comment>
<evidence type="ECO:0000313" key="11">
    <source>
        <dbReference type="EMBL" id="SPJ74789.1"/>
    </source>
</evidence>
<keyword evidence="3 8" id="KW-0812">Transmembrane</keyword>
<keyword evidence="2 8" id="KW-0813">Transport</keyword>
<keyword evidence="5 8" id="KW-0406">Ion transport</keyword>
<evidence type="ECO:0000256" key="1">
    <source>
        <dbReference type="ARBA" id="ARBA00004141"/>
    </source>
</evidence>
<dbReference type="GO" id="GO:0005886">
    <property type="term" value="C:plasma membrane"/>
    <property type="evidence" value="ECO:0007669"/>
    <property type="project" value="TreeGrafter"/>
</dbReference>
<feature type="transmembrane region" description="Helical" evidence="9">
    <location>
        <begin position="93"/>
        <end position="114"/>
    </location>
</feature>
<dbReference type="PANTHER" id="PTHR11003">
    <property type="entry name" value="POTASSIUM CHANNEL, SUBFAMILY K"/>
    <property type="match status" value="1"/>
</dbReference>
<dbReference type="GO" id="GO:0015271">
    <property type="term" value="F:outward rectifier potassium channel activity"/>
    <property type="evidence" value="ECO:0007669"/>
    <property type="project" value="TreeGrafter"/>
</dbReference>
<gene>
    <name evidence="11" type="ORF">FTOL_04520</name>
</gene>
<feature type="domain" description="Potassium channel" evidence="10">
    <location>
        <begin position="375"/>
        <end position="450"/>
    </location>
</feature>
<dbReference type="GO" id="GO:0030322">
    <property type="term" value="P:stabilization of membrane potential"/>
    <property type="evidence" value="ECO:0007669"/>
    <property type="project" value="TreeGrafter"/>
</dbReference>
<dbReference type="AlphaFoldDB" id="A0AAE8SGT4"/>
<feature type="domain" description="Potassium channel" evidence="10">
    <location>
        <begin position="215"/>
        <end position="287"/>
    </location>
</feature>
<sequence>MAPDDEETLSQNFDLHTQSIKSNIFRGDELRNGDVSLQPSRWWFLSTAFPMIAGTLGPVASAFSICSLVEPWRQQLVPGGNIQDAVSIPDPSWLLIIEAIQFLVGVISNLFLLLNMARRVRFNLALPITIVGWYASSICRTALSATAARPLKDVKFSEDEIIWSQSFYYGMWAAILYFIDASLLAITFWGACTGHYRRDLLLNTSERTLMLQSILLLIYLLLGAYMFSEIESWNYLDTVYWTVVTLFTVGFGDYYPVTDLGRAILIPFALAGIISLGLVISSVRNLVLESGGRCVGARIDNKKRGRMIRKMLLSGDDKALEPICGKPQTSFAKSDELRQSEFERRNAEFDLMRKIQARSSTRRRWVAMAISTFSWLVLWLLGAFIFEKTEKTYQSWSYFDAFYFCFEAWTTIGYGDLTPISNAGRSFYVFWSLLALPTMTVVISHASDTVVKLIRDVTLLVGDITILPNDRGFVRNVKSLISRITFGKVFGDQDPGPSNPAASSKDIDRQLAGNTAISNGRSLQNNGRALIGVSAPDQPVSPITGLRDNKFRSLSTSDVHYSLHELSTGTNFQQLLMSEIRVVVGHLKESKPHHYTFNQWAWYLKLIGEDEHSPRTHCKVSLEKACQDINEGAPAGGLQWSWVGNHSPLLGTQEESEWILGRLMDKLEESLLTMRTRKFGNCSTISLPEARHNEDLVREGCVRKRQ</sequence>
<feature type="transmembrane region" description="Helical" evidence="9">
    <location>
        <begin position="398"/>
        <end position="415"/>
    </location>
</feature>
<evidence type="ECO:0000313" key="12">
    <source>
        <dbReference type="Proteomes" id="UP001187734"/>
    </source>
</evidence>
<feature type="transmembrane region" description="Helical" evidence="9">
    <location>
        <begin position="42"/>
        <end position="65"/>
    </location>
</feature>
<name>A0AAE8SGT4_9HYPO</name>
<dbReference type="InterPro" id="IPR003280">
    <property type="entry name" value="2pore_dom_K_chnl"/>
</dbReference>
<evidence type="ECO:0000256" key="8">
    <source>
        <dbReference type="RuleBase" id="RU003857"/>
    </source>
</evidence>
<dbReference type="InterPro" id="IPR013099">
    <property type="entry name" value="K_chnl_dom"/>
</dbReference>
<proteinExistence type="inferred from homology"/>
<dbReference type="PANTHER" id="PTHR11003:SF301">
    <property type="entry name" value="POTASSIUM CHANNEL PROTEIN"/>
    <property type="match status" value="1"/>
</dbReference>
<organism evidence="11 12">
    <name type="scientific">Fusarium torulosum</name>
    <dbReference type="NCBI Taxonomy" id="33205"/>
    <lineage>
        <taxon>Eukaryota</taxon>
        <taxon>Fungi</taxon>
        <taxon>Dikarya</taxon>
        <taxon>Ascomycota</taxon>
        <taxon>Pezizomycotina</taxon>
        <taxon>Sordariomycetes</taxon>
        <taxon>Hypocreomycetidae</taxon>
        <taxon>Hypocreales</taxon>
        <taxon>Nectriaceae</taxon>
        <taxon>Fusarium</taxon>
    </lineage>
</organism>
<feature type="transmembrane region" description="Helical" evidence="9">
    <location>
        <begin position="167"/>
        <end position="189"/>
    </location>
</feature>
<evidence type="ECO:0000256" key="6">
    <source>
        <dbReference type="ARBA" id="ARBA00023136"/>
    </source>
</evidence>
<keyword evidence="4 9" id="KW-1133">Transmembrane helix</keyword>
<accession>A0AAE8SGT4</accession>
<dbReference type="Proteomes" id="UP001187734">
    <property type="component" value="Unassembled WGS sequence"/>
</dbReference>
<evidence type="ECO:0000256" key="7">
    <source>
        <dbReference type="ARBA" id="ARBA00023303"/>
    </source>
</evidence>
<feature type="transmembrane region" description="Helical" evidence="9">
    <location>
        <begin position="263"/>
        <end position="283"/>
    </location>
</feature>
<feature type="transmembrane region" description="Helical" evidence="9">
    <location>
        <begin position="209"/>
        <end position="227"/>
    </location>
</feature>
<dbReference type="GO" id="GO:0022841">
    <property type="term" value="F:potassium ion leak channel activity"/>
    <property type="evidence" value="ECO:0007669"/>
    <property type="project" value="TreeGrafter"/>
</dbReference>
<dbReference type="Gene3D" id="1.10.287.70">
    <property type="match status" value="2"/>
</dbReference>
<feature type="transmembrane region" description="Helical" evidence="9">
    <location>
        <begin position="365"/>
        <end position="386"/>
    </location>
</feature>
<keyword evidence="7 8" id="KW-0407">Ion channel</keyword>
<dbReference type="SUPFAM" id="SSF81324">
    <property type="entry name" value="Voltage-gated potassium channels"/>
    <property type="match status" value="2"/>
</dbReference>
<comment type="caution">
    <text evidence="11">The sequence shown here is derived from an EMBL/GenBank/DDBJ whole genome shotgun (WGS) entry which is preliminary data.</text>
</comment>
<evidence type="ECO:0000256" key="3">
    <source>
        <dbReference type="ARBA" id="ARBA00022692"/>
    </source>
</evidence>
<keyword evidence="12" id="KW-1185">Reference proteome</keyword>
<dbReference type="Pfam" id="PF07885">
    <property type="entry name" value="Ion_trans_2"/>
    <property type="match status" value="2"/>
</dbReference>
<protein>
    <submittedName>
        <fullName evidence="11">Related to TOK1 - voltage-gated, outward-rectifying K+ channel</fullName>
    </submittedName>
</protein>
<evidence type="ECO:0000256" key="2">
    <source>
        <dbReference type="ARBA" id="ARBA00022448"/>
    </source>
</evidence>
<evidence type="ECO:0000256" key="9">
    <source>
        <dbReference type="SAM" id="Phobius"/>
    </source>
</evidence>
<comment type="subcellular location">
    <subcellularLocation>
        <location evidence="1">Membrane</location>
        <topology evidence="1">Multi-pass membrane protein</topology>
    </subcellularLocation>
</comment>
<evidence type="ECO:0000259" key="10">
    <source>
        <dbReference type="Pfam" id="PF07885"/>
    </source>
</evidence>
<keyword evidence="6 9" id="KW-0472">Membrane</keyword>
<dbReference type="PRINTS" id="PR01333">
    <property type="entry name" value="2POREKCHANEL"/>
</dbReference>
<evidence type="ECO:0000256" key="4">
    <source>
        <dbReference type="ARBA" id="ARBA00022989"/>
    </source>
</evidence>
<reference evidence="11" key="1">
    <citation type="submission" date="2018-03" db="EMBL/GenBank/DDBJ databases">
        <authorList>
            <person name="Guldener U."/>
        </authorList>
    </citation>
    <scope>NUCLEOTIDE SEQUENCE</scope>
</reference>
<dbReference type="EMBL" id="ONZP01000137">
    <property type="protein sequence ID" value="SPJ74789.1"/>
    <property type="molecule type" value="Genomic_DNA"/>
</dbReference>